<dbReference type="PROSITE" id="PS50192">
    <property type="entry name" value="T_SNARE"/>
    <property type="match status" value="2"/>
</dbReference>
<dbReference type="Pfam" id="PF12352">
    <property type="entry name" value="V-SNARE_C"/>
    <property type="match status" value="1"/>
</dbReference>
<comment type="similarity">
    <text evidence="1">Belongs to the SNAP-25 family.</text>
</comment>
<evidence type="ECO:0000256" key="2">
    <source>
        <dbReference type="SAM" id="MobiDB-lite"/>
    </source>
</evidence>
<evidence type="ECO:0000313" key="5">
    <source>
        <dbReference type="Proteomes" id="UP001642540"/>
    </source>
</evidence>
<dbReference type="Gene3D" id="1.20.5.110">
    <property type="match status" value="2"/>
</dbReference>
<dbReference type="CDD" id="cd15856">
    <property type="entry name" value="SNARE_SNAP29C"/>
    <property type="match status" value="1"/>
</dbReference>
<dbReference type="EMBL" id="CAXLJM020000124">
    <property type="protein sequence ID" value="CAL8138497.1"/>
    <property type="molecule type" value="Genomic_DNA"/>
</dbReference>
<evidence type="ECO:0000256" key="1">
    <source>
        <dbReference type="ARBA" id="ARBA00009480"/>
    </source>
</evidence>
<reference evidence="4 5" key="1">
    <citation type="submission" date="2024-08" db="EMBL/GenBank/DDBJ databases">
        <authorList>
            <person name="Cucini C."/>
            <person name="Frati F."/>
        </authorList>
    </citation>
    <scope>NUCLEOTIDE SEQUENCE [LARGE SCALE GENOMIC DNA]</scope>
</reference>
<gene>
    <name evidence="4" type="ORF">ODALV1_LOCUS27391</name>
</gene>
<feature type="domain" description="T-SNARE coiled-coil homology" evidence="3">
    <location>
        <begin position="204"/>
        <end position="258"/>
    </location>
</feature>
<evidence type="ECO:0000313" key="4">
    <source>
        <dbReference type="EMBL" id="CAL8138497.1"/>
    </source>
</evidence>
<proteinExistence type="inferred from homology"/>
<accession>A0ABP1RY65</accession>
<feature type="compositionally biased region" description="Basic and acidic residues" evidence="2">
    <location>
        <begin position="151"/>
        <end position="163"/>
    </location>
</feature>
<dbReference type="PANTHER" id="PTHR19305:SF9">
    <property type="entry name" value="SYNAPTOSOMAL-ASSOCIATED PROTEIN 29"/>
    <property type="match status" value="1"/>
</dbReference>
<dbReference type="SUPFAM" id="SSF58038">
    <property type="entry name" value="SNARE fusion complex"/>
    <property type="match status" value="2"/>
</dbReference>
<name>A0ABP1RY65_9HEXA</name>
<organism evidence="4 5">
    <name type="scientific">Orchesella dallaii</name>
    <dbReference type="NCBI Taxonomy" id="48710"/>
    <lineage>
        <taxon>Eukaryota</taxon>
        <taxon>Metazoa</taxon>
        <taxon>Ecdysozoa</taxon>
        <taxon>Arthropoda</taxon>
        <taxon>Hexapoda</taxon>
        <taxon>Collembola</taxon>
        <taxon>Entomobryomorpha</taxon>
        <taxon>Entomobryoidea</taxon>
        <taxon>Orchesellidae</taxon>
        <taxon>Orchesellinae</taxon>
        <taxon>Orchesella</taxon>
    </lineage>
</organism>
<feature type="region of interest" description="Disordered" evidence="2">
    <location>
        <begin position="1"/>
        <end position="48"/>
    </location>
</feature>
<dbReference type="SMART" id="SM00397">
    <property type="entry name" value="t_SNARE"/>
    <property type="match status" value="2"/>
</dbReference>
<dbReference type="Proteomes" id="UP001642540">
    <property type="component" value="Unassembled WGS sequence"/>
</dbReference>
<keyword evidence="5" id="KW-1185">Reference proteome</keyword>
<evidence type="ECO:0000259" key="3">
    <source>
        <dbReference type="PROSITE" id="PS50192"/>
    </source>
</evidence>
<feature type="compositionally biased region" description="Low complexity" evidence="2">
    <location>
        <begin position="139"/>
        <end position="150"/>
    </location>
</feature>
<comment type="caution">
    <text evidence="4">The sequence shown here is derived from an EMBL/GenBank/DDBJ whole genome shotgun (WGS) entry which is preliminary data.</text>
</comment>
<dbReference type="InterPro" id="IPR000727">
    <property type="entry name" value="T_SNARE_dom"/>
</dbReference>
<feature type="region of interest" description="Disordered" evidence="2">
    <location>
        <begin position="135"/>
        <end position="163"/>
    </location>
</feature>
<feature type="domain" description="T-SNARE coiled-coil homology" evidence="3">
    <location>
        <begin position="54"/>
        <end position="116"/>
    </location>
</feature>
<protein>
    <recommendedName>
        <fullName evidence="3">t-SNARE coiled-coil homology domain-containing protein</fullName>
    </recommendedName>
</protein>
<sequence length="261" mass="29445">MAESGLNYDNDKSSSSLTPEDVDGDDAAFLNSGRRSTQSSTIEERRQQLVEQKRKIEMKTLESSFRSISLLQESEQIGNATAEELTRQREQLQNADSKLDQISSSLKTSQRHIRGIKSWFGGIKNYFSNSNKPETTANLLSASPPTSSDADSNKEQPRQSKLKDVLEKRLDLLPPREDTSTHPTERFRSEATLESKDVDAILEQNLEMMGSSLSHLKMLGLSLQDELGQQNELVDRITVKSEDVDMKVSQQNRDLNRILKK</sequence>
<dbReference type="PANTHER" id="PTHR19305">
    <property type="entry name" value="SYNAPTOSOMAL ASSOCIATED PROTEIN"/>
    <property type="match status" value="1"/>
</dbReference>